<proteinExistence type="predicted"/>
<dbReference type="EMBL" id="ML736166">
    <property type="protein sequence ID" value="KAE8381927.1"/>
    <property type="molecule type" value="Genomic_DNA"/>
</dbReference>
<protein>
    <submittedName>
        <fullName evidence="2">Uncharacterized protein</fullName>
    </submittedName>
</protein>
<name>A0A5N7BKA6_9EURO</name>
<organism evidence="2 3">
    <name type="scientific">Aspergillus bertholletiae</name>
    <dbReference type="NCBI Taxonomy" id="1226010"/>
    <lineage>
        <taxon>Eukaryota</taxon>
        <taxon>Fungi</taxon>
        <taxon>Dikarya</taxon>
        <taxon>Ascomycota</taxon>
        <taxon>Pezizomycotina</taxon>
        <taxon>Eurotiomycetes</taxon>
        <taxon>Eurotiomycetidae</taxon>
        <taxon>Eurotiales</taxon>
        <taxon>Aspergillaceae</taxon>
        <taxon>Aspergillus</taxon>
        <taxon>Aspergillus subgen. Circumdati</taxon>
    </lineage>
</organism>
<evidence type="ECO:0000313" key="2">
    <source>
        <dbReference type="EMBL" id="KAE8381927.1"/>
    </source>
</evidence>
<feature type="compositionally biased region" description="Basic and acidic residues" evidence="1">
    <location>
        <begin position="73"/>
        <end position="85"/>
    </location>
</feature>
<reference evidence="2 3" key="1">
    <citation type="submission" date="2019-04" db="EMBL/GenBank/DDBJ databases">
        <title>Friends and foes A comparative genomics studyof 23 Aspergillus species from section Flavi.</title>
        <authorList>
            <consortium name="DOE Joint Genome Institute"/>
            <person name="Kjaerbolling I."/>
            <person name="Vesth T."/>
            <person name="Frisvad J.C."/>
            <person name="Nybo J.L."/>
            <person name="Theobald S."/>
            <person name="Kildgaard S."/>
            <person name="Isbrandt T."/>
            <person name="Kuo A."/>
            <person name="Sato A."/>
            <person name="Lyhne E.K."/>
            <person name="Kogle M.E."/>
            <person name="Wiebenga A."/>
            <person name="Kun R.S."/>
            <person name="Lubbers R.J."/>
            <person name="Makela M.R."/>
            <person name="Barry K."/>
            <person name="Chovatia M."/>
            <person name="Clum A."/>
            <person name="Daum C."/>
            <person name="Haridas S."/>
            <person name="He G."/>
            <person name="LaButti K."/>
            <person name="Lipzen A."/>
            <person name="Mondo S."/>
            <person name="Riley R."/>
            <person name="Salamov A."/>
            <person name="Simmons B.A."/>
            <person name="Magnuson J.K."/>
            <person name="Henrissat B."/>
            <person name="Mortensen U.H."/>
            <person name="Larsen T.O."/>
            <person name="Devries R.P."/>
            <person name="Grigoriev I.V."/>
            <person name="Machida M."/>
            <person name="Baker S.E."/>
            <person name="Andersen M.R."/>
        </authorList>
    </citation>
    <scope>NUCLEOTIDE SEQUENCE [LARGE SCALE GENOMIC DNA]</scope>
    <source>
        <strain evidence="2 3">IBT 29228</strain>
    </source>
</reference>
<evidence type="ECO:0000313" key="3">
    <source>
        <dbReference type="Proteomes" id="UP000326198"/>
    </source>
</evidence>
<keyword evidence="3" id="KW-1185">Reference proteome</keyword>
<gene>
    <name evidence="2" type="ORF">BDV26DRAFT_48294</name>
</gene>
<accession>A0A5N7BKA6</accession>
<dbReference type="Proteomes" id="UP000326198">
    <property type="component" value="Unassembled WGS sequence"/>
</dbReference>
<evidence type="ECO:0000256" key="1">
    <source>
        <dbReference type="SAM" id="MobiDB-lite"/>
    </source>
</evidence>
<feature type="region of interest" description="Disordered" evidence="1">
    <location>
        <begin position="73"/>
        <end position="103"/>
    </location>
</feature>
<sequence length="149" mass="17022">MLRYGLERHDLTRMSVATELCREGNGRIRLMSPRVMSDPRQVAGDNSMDIVRRSCLRRTFMARRSFLLRLTKETGRGGRSLDPRPTESAYRSQPLHSDGSYDRSGERRVCVVLPDLKPPPLSLSLSLYTPSYTSTSMYIYAHPNLLDMP</sequence>
<dbReference type="AlphaFoldDB" id="A0A5N7BKA6"/>